<dbReference type="InterPro" id="IPR000832">
    <property type="entry name" value="GPCR_2_secretin-like"/>
</dbReference>
<evidence type="ECO:0000259" key="36">
    <source>
        <dbReference type="PROSITE" id="PS50027"/>
    </source>
</evidence>
<keyword evidence="25" id="KW-0379">Hydroxylation</keyword>
<evidence type="ECO:0000256" key="26">
    <source>
        <dbReference type="ARBA" id="ARBA00023292"/>
    </source>
</evidence>
<dbReference type="FunFam" id="1.10.287.70:FF:000002">
    <property type="entry name" value="Potassium voltage-gated channel subfamily a member"/>
    <property type="match status" value="1"/>
</dbReference>
<feature type="domain" description="Laminin G" evidence="34">
    <location>
        <begin position="1475"/>
        <end position="1656"/>
    </location>
</feature>
<dbReference type="FunFam" id="1.20.1070.10:FF:000123">
    <property type="entry name" value="cadherin EGF LAG seven-pass G-type receptor 1 isoform X2"/>
    <property type="match status" value="1"/>
</dbReference>
<evidence type="ECO:0000256" key="25">
    <source>
        <dbReference type="ARBA" id="ARBA00023278"/>
    </source>
</evidence>
<evidence type="ECO:0000259" key="34">
    <source>
        <dbReference type="PROSITE" id="PS50025"/>
    </source>
</evidence>
<dbReference type="Pfam" id="PF02210">
    <property type="entry name" value="Laminin_G_2"/>
    <property type="match status" value="2"/>
</dbReference>
<dbReference type="FunFam" id="2.10.25.10:FF:000011">
    <property type="entry name" value="Cadherin EGF LAG seven-pass G-type receptor"/>
    <property type="match status" value="1"/>
</dbReference>
<evidence type="ECO:0000256" key="33">
    <source>
        <dbReference type="SAM" id="Phobius"/>
    </source>
</evidence>
<dbReference type="Gene3D" id="2.60.220.50">
    <property type="match status" value="1"/>
</dbReference>
<evidence type="ECO:0000256" key="12">
    <source>
        <dbReference type="ARBA" id="ARBA00022737"/>
    </source>
</evidence>
<evidence type="ECO:0000256" key="27">
    <source>
        <dbReference type="ARBA" id="ARBA00023303"/>
    </source>
</evidence>
<dbReference type="Gene3D" id="1.20.120.350">
    <property type="entry name" value="Voltage-gated potassium channels. Chain C"/>
    <property type="match status" value="1"/>
</dbReference>
<feature type="transmembrane region" description="Helical" evidence="33">
    <location>
        <begin position="3588"/>
        <end position="3609"/>
    </location>
</feature>
<dbReference type="SUPFAM" id="SSF54695">
    <property type="entry name" value="POZ domain"/>
    <property type="match status" value="1"/>
</dbReference>
<dbReference type="PANTHER" id="PTHR24026">
    <property type="entry name" value="FAT ATYPICAL CADHERIN-RELATED"/>
    <property type="match status" value="1"/>
</dbReference>
<evidence type="ECO:0000256" key="15">
    <source>
        <dbReference type="ARBA" id="ARBA00022882"/>
    </source>
</evidence>
<evidence type="ECO:0000256" key="14">
    <source>
        <dbReference type="ARBA" id="ARBA00022837"/>
    </source>
</evidence>
<keyword evidence="7 29" id="KW-0245">EGF-like domain</keyword>
<dbReference type="GO" id="GO:0007156">
    <property type="term" value="P:homophilic cell adhesion via plasma membrane adhesion molecules"/>
    <property type="evidence" value="ECO:0007669"/>
    <property type="project" value="InterPro"/>
</dbReference>
<feature type="transmembrane region" description="Helical" evidence="33">
    <location>
        <begin position="2315"/>
        <end position="2337"/>
    </location>
</feature>
<evidence type="ECO:0000259" key="40">
    <source>
        <dbReference type="PROSITE" id="PS50268"/>
    </source>
</evidence>
<comment type="subcellular location">
    <subcellularLocation>
        <location evidence="2">Cell membrane</location>
        <topology evidence="2">Multi-pass membrane protein</topology>
    </subcellularLocation>
</comment>
<keyword evidence="23" id="KW-0325">Glycoprotein</keyword>
<evidence type="ECO:0000256" key="29">
    <source>
        <dbReference type="PROSITE-ProRule" id="PRU00076"/>
    </source>
</evidence>
<feature type="transmembrane region" description="Helical" evidence="33">
    <location>
        <begin position="2358"/>
        <end position="2378"/>
    </location>
</feature>
<dbReference type="PRINTS" id="PR00169">
    <property type="entry name" value="KCHANNEL"/>
</dbReference>
<feature type="domain" description="EGF-like" evidence="35">
    <location>
        <begin position="1149"/>
        <end position="1185"/>
    </location>
</feature>
<evidence type="ECO:0000256" key="30">
    <source>
        <dbReference type="PROSITE-ProRule" id="PRU00460"/>
    </source>
</evidence>
<evidence type="ECO:0000256" key="23">
    <source>
        <dbReference type="ARBA" id="ARBA00023180"/>
    </source>
</evidence>
<feature type="disulfide bond" evidence="30">
    <location>
        <begin position="1810"/>
        <end position="1819"/>
    </location>
</feature>
<dbReference type="InterPro" id="IPR000203">
    <property type="entry name" value="GPS"/>
</dbReference>
<comment type="similarity">
    <text evidence="3">Belongs to the G-protein coupled receptor 2 family. LN-TM7 subfamily.</text>
</comment>
<dbReference type="SMART" id="SM00008">
    <property type="entry name" value="HormR"/>
    <property type="match status" value="1"/>
</dbReference>
<feature type="transmembrane region" description="Helical" evidence="33">
    <location>
        <begin position="2291"/>
        <end position="2309"/>
    </location>
</feature>
<dbReference type="PROSITE" id="PS50268">
    <property type="entry name" value="CADHERIN_2"/>
    <property type="match status" value="9"/>
</dbReference>
<keyword evidence="10 33" id="KW-0812">Transmembrane</keyword>
<evidence type="ECO:0000256" key="13">
    <source>
        <dbReference type="ARBA" id="ARBA00022826"/>
    </source>
</evidence>
<dbReference type="SMART" id="SM00225">
    <property type="entry name" value="BTB"/>
    <property type="match status" value="1"/>
</dbReference>
<feature type="disulfide bond" evidence="29">
    <location>
        <begin position="1461"/>
        <end position="1470"/>
    </location>
</feature>
<dbReference type="InterPro" id="IPR003131">
    <property type="entry name" value="T1-type_BTB"/>
</dbReference>
<keyword evidence="4" id="KW-0813">Transport</keyword>
<evidence type="ECO:0000256" key="18">
    <source>
        <dbReference type="ARBA" id="ARBA00023040"/>
    </source>
</evidence>
<dbReference type="SUPFAM" id="SSF81321">
    <property type="entry name" value="Family A G protein-coupled receptor-like"/>
    <property type="match status" value="1"/>
</dbReference>
<comment type="caution">
    <text evidence="41">The sequence shown here is derived from an EMBL/GenBank/DDBJ whole genome shotgun (WGS) entry which is preliminary data.</text>
</comment>
<keyword evidence="12" id="KW-0677">Repeat</keyword>
<evidence type="ECO:0000256" key="5">
    <source>
        <dbReference type="ARBA" id="ARBA00022473"/>
    </source>
</evidence>
<dbReference type="FunFam" id="2.60.40.60:FF:000040">
    <property type="entry name" value="cadherin EGF LAG seven-pass G-type receptor 3"/>
    <property type="match status" value="1"/>
</dbReference>
<dbReference type="GO" id="GO:0048513">
    <property type="term" value="P:animal organ development"/>
    <property type="evidence" value="ECO:0007669"/>
    <property type="project" value="UniProtKB-ARBA"/>
</dbReference>
<feature type="domain" description="EGF-like" evidence="35">
    <location>
        <begin position="1435"/>
        <end position="1471"/>
    </location>
</feature>
<feature type="domain" description="EGF-like" evidence="35">
    <location>
        <begin position="1695"/>
        <end position="1732"/>
    </location>
</feature>
<protein>
    <submittedName>
        <fullName evidence="41">Cadherin EGF LAG seven-pass G-type receptor 1</fullName>
    </submittedName>
</protein>
<dbReference type="InterPro" id="IPR032471">
    <property type="entry name" value="AGRL2-4_GAIN_subdom_A"/>
</dbReference>
<dbReference type="Gene3D" id="2.10.25.10">
    <property type="entry name" value="Laminin"/>
    <property type="match status" value="6"/>
</dbReference>
<dbReference type="CDD" id="cd00054">
    <property type="entry name" value="EGF_CA"/>
    <property type="match status" value="5"/>
</dbReference>
<keyword evidence="18" id="KW-0297">G-protein coupled receptor</keyword>
<dbReference type="FunFam" id="1.25.40.610:FF:000005">
    <property type="entry name" value="cadherin EGF LAG seven-pass G-type receptor 2"/>
    <property type="match status" value="1"/>
</dbReference>
<dbReference type="InterPro" id="IPR000742">
    <property type="entry name" value="EGF"/>
</dbReference>
<dbReference type="InterPro" id="IPR005821">
    <property type="entry name" value="Ion_trans_dom"/>
</dbReference>
<dbReference type="Pfam" id="PF02214">
    <property type="entry name" value="BTB_2"/>
    <property type="match status" value="1"/>
</dbReference>
<keyword evidence="15" id="KW-0851">Voltage-gated channel</keyword>
<dbReference type="Pfam" id="PF00002">
    <property type="entry name" value="7tm_2"/>
    <property type="match status" value="1"/>
</dbReference>
<dbReference type="Pfam" id="PF00008">
    <property type="entry name" value="EGF"/>
    <property type="match status" value="2"/>
</dbReference>
<dbReference type="PRINTS" id="PR00205">
    <property type="entry name" value="CADHERIN"/>
</dbReference>
<evidence type="ECO:0000256" key="2">
    <source>
        <dbReference type="ARBA" id="ARBA00004651"/>
    </source>
</evidence>
<dbReference type="SMART" id="SM00282">
    <property type="entry name" value="LamG"/>
    <property type="match status" value="2"/>
</dbReference>
<dbReference type="Pfam" id="PF01825">
    <property type="entry name" value="GPS"/>
    <property type="match status" value="1"/>
</dbReference>
<keyword evidence="21 29" id="KW-1015">Disulfide bond</keyword>
<feature type="compositionally biased region" description="Low complexity" evidence="32">
    <location>
        <begin position="2699"/>
        <end position="2712"/>
    </location>
</feature>
<feature type="transmembrane region" description="Helical" evidence="33">
    <location>
        <begin position="2256"/>
        <end position="2279"/>
    </location>
</feature>
<feature type="region of interest" description="Disordered" evidence="32">
    <location>
        <begin position="2749"/>
        <end position="2782"/>
    </location>
</feature>
<keyword evidence="13" id="KW-0631">Potassium channel</keyword>
<dbReference type="InterPro" id="IPR017981">
    <property type="entry name" value="GPCR_2-like_7TM"/>
</dbReference>
<dbReference type="FunFam" id="2.60.40.60:FF:000013">
    <property type="entry name" value="Cadherin EGF LAG seven-pass G-type receptor"/>
    <property type="match status" value="1"/>
</dbReference>
<dbReference type="PROSITE" id="PS50221">
    <property type="entry name" value="GAIN_B"/>
    <property type="match status" value="1"/>
</dbReference>
<evidence type="ECO:0000256" key="24">
    <source>
        <dbReference type="ARBA" id="ARBA00023224"/>
    </source>
</evidence>
<dbReference type="GO" id="GO:0009952">
    <property type="term" value="P:anterior/posterior pattern specification"/>
    <property type="evidence" value="ECO:0007669"/>
    <property type="project" value="UniProtKB-ARBA"/>
</dbReference>
<dbReference type="InterPro" id="IPR036445">
    <property type="entry name" value="GPCR_2_extracell_dom_sf"/>
</dbReference>
<proteinExistence type="inferred from homology"/>
<keyword evidence="11" id="KW-0732">Signal</keyword>
<dbReference type="GO" id="GO:0007166">
    <property type="term" value="P:cell surface receptor signaling pathway"/>
    <property type="evidence" value="ECO:0007669"/>
    <property type="project" value="InterPro"/>
</dbReference>
<dbReference type="CDD" id="cd00110">
    <property type="entry name" value="LamG"/>
    <property type="match status" value="2"/>
</dbReference>
<dbReference type="FunFam" id="2.60.120.200:FF:000020">
    <property type="entry name" value="Cadherin EGF LAG seven-pass G-type receptor 2"/>
    <property type="match status" value="1"/>
</dbReference>
<keyword evidence="26 30" id="KW-0424">Laminin EGF-like domain</keyword>
<comment type="caution">
    <text evidence="29">Lacks conserved residue(s) required for the propagation of feature annotation.</text>
</comment>
<dbReference type="SUPFAM" id="SSF49313">
    <property type="entry name" value="Cadherin-like"/>
    <property type="match status" value="9"/>
</dbReference>
<feature type="disulfide bond" evidence="29">
    <location>
        <begin position="1722"/>
        <end position="1731"/>
    </location>
</feature>
<reference evidence="41 42" key="1">
    <citation type="journal article" date="2019" name="Mol. Ecol. Resour.">
        <title>Chromosome-level genome assembly of Triplophysa tibetana, a fish adapted to the harsh high-altitude environment of the Tibetan Plateau.</title>
        <authorList>
            <person name="Yang X."/>
            <person name="Liu H."/>
            <person name="Ma Z."/>
            <person name="Zou Y."/>
            <person name="Zou M."/>
            <person name="Mao Y."/>
            <person name="Li X."/>
            <person name="Wang H."/>
            <person name="Chen T."/>
            <person name="Wang W."/>
            <person name="Yang R."/>
        </authorList>
    </citation>
    <scope>NUCLEOTIDE SEQUENCE [LARGE SCALE GENOMIC DNA]</scope>
    <source>
        <strain evidence="41">TTIB1903HZAU</strain>
        <tissue evidence="41">Muscle</tissue>
    </source>
</reference>
<dbReference type="SUPFAM" id="SSF57196">
    <property type="entry name" value="EGF/Laminin"/>
    <property type="match status" value="2"/>
</dbReference>
<dbReference type="PROSITE" id="PS50027">
    <property type="entry name" value="EGF_LAM_2"/>
    <property type="match status" value="1"/>
</dbReference>
<evidence type="ECO:0000259" key="39">
    <source>
        <dbReference type="PROSITE" id="PS50261"/>
    </source>
</evidence>
<evidence type="ECO:0000256" key="6">
    <source>
        <dbReference type="ARBA" id="ARBA00022475"/>
    </source>
</evidence>
<feature type="domain" description="G-protein coupled receptors family 2 profile 2" evidence="39">
    <location>
        <begin position="2254"/>
        <end position="2490"/>
    </location>
</feature>
<keyword evidence="9" id="KW-0597">Phosphoprotein</keyword>
<dbReference type="FunFam" id="2.10.25.10:FF:000089">
    <property type="entry name" value="Cadherin EGF LAG seven-pass G-type receptor 3"/>
    <property type="match status" value="1"/>
</dbReference>
<feature type="domain" description="Cadherin" evidence="40">
    <location>
        <begin position="680"/>
        <end position="785"/>
    </location>
</feature>
<dbReference type="Gene3D" id="1.10.287.70">
    <property type="match status" value="1"/>
</dbReference>
<evidence type="ECO:0000256" key="7">
    <source>
        <dbReference type="ARBA" id="ARBA00022536"/>
    </source>
</evidence>
<keyword evidence="31" id="KW-0175">Coiled coil</keyword>
<accession>A0A5A9PTL3</accession>
<dbReference type="FunFam" id="1.20.120.350:FF:000033">
    <property type="entry name" value="potassium voltage-gated channel subfamily A member 10"/>
    <property type="match status" value="1"/>
</dbReference>
<dbReference type="GO" id="GO:0005509">
    <property type="term" value="F:calcium ion binding"/>
    <property type="evidence" value="ECO:0007669"/>
    <property type="project" value="UniProtKB-UniRule"/>
</dbReference>
<dbReference type="PROSITE" id="PS50261">
    <property type="entry name" value="G_PROTEIN_RECEP_F2_4"/>
    <property type="match status" value="1"/>
</dbReference>
<feature type="domain" description="Cadherin" evidence="40">
    <location>
        <begin position="156"/>
        <end position="263"/>
    </location>
</feature>
<keyword evidence="8" id="KW-0633">Potassium transport</keyword>
<feature type="disulfide bond" evidence="30">
    <location>
        <begin position="1791"/>
        <end position="1808"/>
    </location>
</feature>
<evidence type="ECO:0000313" key="42">
    <source>
        <dbReference type="Proteomes" id="UP000324632"/>
    </source>
</evidence>
<name>A0A5A9PTL3_9TELE</name>
<dbReference type="FunFam" id="2.60.40.60:FF:000023">
    <property type="entry name" value="Cadherin EGF LAG seven-pass G-type receptor 3"/>
    <property type="match status" value="2"/>
</dbReference>
<feature type="domain" description="EGF-like" evidence="35">
    <location>
        <begin position="1658"/>
        <end position="1694"/>
    </location>
</feature>
<dbReference type="Gene3D" id="2.170.300.10">
    <property type="entry name" value="Tie2 ligand-binding domain superfamily"/>
    <property type="match status" value="1"/>
</dbReference>
<evidence type="ECO:0000256" key="4">
    <source>
        <dbReference type="ARBA" id="ARBA00022448"/>
    </source>
</evidence>
<dbReference type="PROSITE" id="PS00022">
    <property type="entry name" value="EGF_1"/>
    <property type="match status" value="5"/>
</dbReference>
<dbReference type="Pfam" id="PF16489">
    <property type="entry name" value="GAIN"/>
    <property type="match status" value="1"/>
</dbReference>
<evidence type="ECO:0000259" key="35">
    <source>
        <dbReference type="PROSITE" id="PS50026"/>
    </source>
</evidence>
<keyword evidence="27" id="KW-0407">Ion channel</keyword>
<dbReference type="GO" id="GO:0051260">
    <property type="term" value="P:protein homooligomerization"/>
    <property type="evidence" value="ECO:0007669"/>
    <property type="project" value="InterPro"/>
</dbReference>
<evidence type="ECO:0000256" key="31">
    <source>
        <dbReference type="SAM" id="Coils"/>
    </source>
</evidence>
<evidence type="ECO:0000256" key="11">
    <source>
        <dbReference type="ARBA" id="ARBA00022729"/>
    </source>
</evidence>
<keyword evidence="14 28" id="KW-0106">Calcium</keyword>
<dbReference type="CDD" id="cd11304">
    <property type="entry name" value="Cadherin_repeat"/>
    <property type="match status" value="8"/>
</dbReference>
<dbReference type="Proteomes" id="UP000324632">
    <property type="component" value="Chromosome 2"/>
</dbReference>
<feature type="transmembrane region" description="Helical" evidence="33">
    <location>
        <begin position="2466"/>
        <end position="2489"/>
    </location>
</feature>
<dbReference type="FunFam" id="2.60.40.60:FF:000038">
    <property type="entry name" value="Cadherin EGF LAG seven-pass G-type receptor 3"/>
    <property type="match status" value="1"/>
</dbReference>
<dbReference type="Gene3D" id="4.10.1240.10">
    <property type="entry name" value="GPCR, family 2, extracellular hormone receptor domain"/>
    <property type="match status" value="1"/>
</dbReference>
<feature type="domain" description="Cadherin" evidence="40">
    <location>
        <begin position="370"/>
        <end position="474"/>
    </location>
</feature>
<evidence type="ECO:0000256" key="17">
    <source>
        <dbReference type="ARBA" id="ARBA00022989"/>
    </source>
</evidence>
<feature type="region of interest" description="Disordered" evidence="32">
    <location>
        <begin position="2549"/>
        <end position="2736"/>
    </location>
</feature>
<dbReference type="InterPro" id="IPR056286">
    <property type="entry name" value="Cadherin_CELSR1-3_9th"/>
</dbReference>
<dbReference type="SMART" id="SM00180">
    <property type="entry name" value="EGF_Lam"/>
    <property type="match status" value="1"/>
</dbReference>
<dbReference type="PROSITE" id="PS01248">
    <property type="entry name" value="EGF_LAM_1"/>
    <property type="match status" value="1"/>
</dbReference>
<dbReference type="InterPro" id="IPR001879">
    <property type="entry name" value="GPCR_2_extracellular_dom"/>
</dbReference>
<dbReference type="Gene3D" id="2.60.120.200">
    <property type="match status" value="2"/>
</dbReference>
<dbReference type="InterPro" id="IPR002049">
    <property type="entry name" value="LE_dom"/>
</dbReference>
<feature type="transmembrane region" description="Helical" evidence="33">
    <location>
        <begin position="3649"/>
        <end position="3670"/>
    </location>
</feature>
<feature type="compositionally biased region" description="Low complexity" evidence="32">
    <location>
        <begin position="2549"/>
        <end position="2559"/>
    </location>
</feature>
<dbReference type="Pfam" id="PF23592">
    <property type="entry name" value="Cadherin_CELSR2_9th"/>
    <property type="match status" value="1"/>
</dbReference>
<dbReference type="SUPFAM" id="SSF49899">
    <property type="entry name" value="Concanavalin A-like lectins/glucanases"/>
    <property type="match status" value="2"/>
</dbReference>
<gene>
    <name evidence="41" type="ORF">E1301_Tti003669</name>
</gene>
<feature type="disulfide bond" evidence="29">
    <location>
        <begin position="1684"/>
        <end position="1693"/>
    </location>
</feature>
<keyword evidence="6" id="KW-1003">Cell membrane</keyword>
<dbReference type="FunFam" id="2.60.120.200:FF:000059">
    <property type="entry name" value="Cadherin EGF LAG seven-pass G-type receptor 1"/>
    <property type="match status" value="1"/>
</dbReference>
<dbReference type="GO" id="GO:0008076">
    <property type="term" value="C:voltage-gated potassium channel complex"/>
    <property type="evidence" value="ECO:0007669"/>
    <property type="project" value="InterPro"/>
</dbReference>
<keyword evidence="24" id="KW-0807">Transducer</keyword>
<dbReference type="InterPro" id="IPR057244">
    <property type="entry name" value="GAIN_B"/>
</dbReference>
<keyword evidence="17 33" id="KW-1133">Transmembrane helix</keyword>
<feature type="transmembrane region" description="Helical" evidence="33">
    <location>
        <begin position="2441"/>
        <end position="2460"/>
    </location>
</feature>
<evidence type="ECO:0000256" key="21">
    <source>
        <dbReference type="ARBA" id="ARBA00023157"/>
    </source>
</evidence>
<dbReference type="PRINTS" id="PR01491">
    <property type="entry name" value="KVCHANNEL"/>
</dbReference>
<dbReference type="Gene3D" id="3.30.710.10">
    <property type="entry name" value="Potassium Channel Kv1.1, Chain A"/>
    <property type="match status" value="1"/>
</dbReference>
<dbReference type="EMBL" id="SOYY01000002">
    <property type="protein sequence ID" value="KAA0724401.1"/>
    <property type="molecule type" value="Genomic_DNA"/>
</dbReference>
<dbReference type="PANTHER" id="PTHR24026:SF36">
    <property type="entry name" value="CADHERIN EGF LAG SEVEN-PASS G-TYPE RECEPTOR 1"/>
    <property type="match status" value="1"/>
</dbReference>
<dbReference type="InterPro" id="IPR000210">
    <property type="entry name" value="BTB/POZ_dom"/>
</dbReference>
<dbReference type="PROSITE" id="PS01186">
    <property type="entry name" value="EGF_2"/>
    <property type="match status" value="2"/>
</dbReference>
<dbReference type="PROSITE" id="PS00232">
    <property type="entry name" value="CADHERIN_1"/>
    <property type="match status" value="7"/>
</dbReference>
<feature type="transmembrane region" description="Helical" evidence="33">
    <location>
        <begin position="2398"/>
        <end position="2420"/>
    </location>
</feature>
<evidence type="ECO:0000256" key="22">
    <source>
        <dbReference type="ARBA" id="ARBA00023170"/>
    </source>
</evidence>
<dbReference type="CDD" id="cd00055">
    <property type="entry name" value="EGF_Lam"/>
    <property type="match status" value="1"/>
</dbReference>
<evidence type="ECO:0000256" key="16">
    <source>
        <dbReference type="ARBA" id="ARBA00022958"/>
    </source>
</evidence>
<dbReference type="FunFam" id="4.10.1240.10:FF:000021">
    <property type="entry name" value="Cadherin EGF LAG seven-pass G-type receptor"/>
    <property type="match status" value="1"/>
</dbReference>
<feature type="domain" description="Laminin EGF-like" evidence="36">
    <location>
        <begin position="1789"/>
        <end position="1836"/>
    </location>
</feature>
<keyword evidence="16" id="KW-0630">Potassium</keyword>
<evidence type="ECO:0000256" key="10">
    <source>
        <dbReference type="ARBA" id="ARBA00022692"/>
    </source>
</evidence>
<evidence type="ECO:0000256" key="9">
    <source>
        <dbReference type="ARBA" id="ARBA00022553"/>
    </source>
</evidence>
<dbReference type="InterPro" id="IPR011333">
    <property type="entry name" value="SKP1/BTB/POZ_sf"/>
</dbReference>
<sequence length="3746" mass="417672">MPNSLNSSLFVNVHLLLNKKHNNRLSQYRLDSWAKRHKRNVNSAPQFQLPNYQVSVPENEPSGTRVITLTAFDADDGDAGLVEYDMEALFDSRSNHLFQINSETGGITTLQHLDRELKDTHVFKVTATDRGTPKRSAIAHLTITISDTNDHPPVFEQTEYRASIRENVEVGFEVMTIRATDGDAPSNANMNYKIMNSSEVNSCFEIDPRNGLVKTRGRPDREFKSHYKLIVEANDQGKEPGPRSATATVNIFIEDENDNYPQFSEKRYLVQVPENIAANSQVAMVKASDKDTGNNAKVHYSIISGNVKGQFYIHSPTGVIDVISPLDYEMIRDYTLRVKAQDGGRPPLINATGMVVIQVVDVNDNTPMFVSTPFQATVLENVPIGYSLIHIQAIDTDSGDNAHLEYKLTDTSPGFPFVINNSTGWITVSYELDRETTDFYNFGVEARDHGIPVMSSSASVSISILDVNDNVPTFTQHLYTLKVNEDAVVGTSVLTVTAVDRDVNSVVTYQISSGNTRNRFAITSQSGGGLITLALPLDYKQERQYVLTITASDGTRHDTAQVFINVTDANTHRPVFQSANYQVLVSEDRPVGSTVVIISATDEDTGENARITYVMEDNVPQFKIDPDTGAITTQIEIDYEDQASYTLAIIASDNGIPQKSDTTYVEIIVLDANDNAPQFLRDIYQGNVFEDAAVYTSVLQVSASDRDSGSNGRLSYTFQGGDDGDGDFFIEPYSGIIRTARKLDRENVAVYNLKAFAVDKGIPPLKAAVDIQIFVLDINDNAPVFEKDEMYIHVEENSAVGSTLARVSATDPDEATNAQILYQIVEGNIPEVFQLDIFSGDLIALIDLDYETKMEFVIVVQATSAPLVSRATVHVLLVDVNDNDPLLQDFEIIFNNYITNKSSSFPMGVIGKVPARDPDVSDKLLYTFVEGNELGLLILNQDTGELKLSKDLDTNRSLEATMRVTVSDGLHQVSALCTLRMTIITDDMLTNSITVRLENMSQERFLSPLLSRFTEGVAAVLSISPDGVFIFNVQNDTDVTGSILNVTFSALLPGGSPGRFYPSEELQEQLYLNRSLLTLITSQNVLPFDDNICLREPCENYMKCVAVLKFDSTAPFIASNTVLFRPIHPVNGLRCRCPDGFTGDYCETEVDLCYSGPCQNNGKCRSREGGYTCECPQDFTGERCEVNTRLGRCVPGVCKNGGRCVDLLVGGFLCQCPDGEYEKPYCEMTSRSFPGQSFITFRGLRQRFHFTLSFMFATRERNALLLYNGRFNERHDFIAIEIVEEQIRLTFSAGESNTTVTPFIAGGVSDGQWHTVHLHYYNKPNIGRYGIPHGPSEEKVAVVTVDNCDVTMALRFGGQIGNYTCAARGTQTGQKKSLDLTGPLLLGGVPNLPEDFPVQNQDFVGCIRHLTIDSKPIDMASFIANNGTSPGCAAKHDFCSQIVCQNGGICVNKWNTHACNCPLGYGGKNCEHVMPAPLHFDGHALVSWSDTDITIAIPWYMGLMFRTRKNAGVLLQASAGEFSKINLLVSNRHLRFQVFLGVKRVALLDFPQVRVDDGEWHHVLVELKSGKDGKDIKYMAFVSLDYGMFQRSVEIGNELPGLKLKNLHIGGLLKKDGTVQNGFTGCMQGVRMGETSTNIANINMREAMRVHVKDGCDVPDTCQSNLCPTHSRCRDTWSSHTCVCVPGYFGRDCVDACLLNPCEHTSTCVRAPGTKHGYRCHCGHNYYGQNCEHKGEQPCARGWWGYPTCGPCNCDVSRGFKRDCNKTTGECSCKENYYRPANSDTCYPCDCFHLGAHSRTCYPVTGQCDCKMGVVGRKCNRCDNPFAEVTVGGCVVVYDGCPKAYADGIWWPRTMFGGPAATNCPKGSSGTAIRHCSDDKGWLPPELFNCTSLSFSKLKKESEDLHANSSRMDGERSKSLAGLLNSAVGQTDHLFGSDVKVVYHLLTTVLEHESLHQGFELSATHDSDFNKNIVMAGSAILDPVNKDHWKKIQHTDGGTAHLLRHFEEYANTLVQNLRKTYLRPFTIITDNMIVAVDFLDSSADQAKIPRFQDISEVYSEELESSVVFPNTPGVKKNKDIFTSEASDQIEPNELDTSIDESNAADPVASIKKRRHAEPVDMPAVAMVIIYRSLGQLLPESYDPDRRSLRLPTHPVINTPIVSVVVHKEGEPLSTPLQTPVILNFKLLETHERTKPVCVSWNHSILVAGGGAWSSKGCELIFRNSTHISCQCNHMTSFAVLMDISRREHGDVLPLKVVTYTTVSASLVALLVTFLLLAILRRLRSNIHSIHKNLVAAIFLSEFIFLTGINQTDSPFICTVVAILLHYSYMCTFAWMFVEGLHIYRMLTEMRNINHGHMRFYYAIGWGIPAIITGLAVGLDPQGYGNPDFCWLSVNDTLIWSITGPISIVVLINMVLIVLAAKASCGRRQRTEKSGAISALRVAFLLLLLISATWLLGLMAVNSDALSFHYLFAILSCIQGICIFLFHCLLNKDVRKNLKSVFMGQKVPVDELNGTRPTLLTRSLNGDAYTEDGGLYRTTIGESTVSLESSLRSGKSHGSSILPCTLGEKKHSVSSNGGKGGRDEKDLSLFLRKNSKPEDSDSDSELSVDDNSSSYASSHSSDSEDDAKCSKTKWNNEKSPIQSTPKGDAVSSHRKPCLPEETPRASESEDVAGAEKLRVETKVNVELHQGNKVSQNGDVSQNESPPSQPNSNQLPRRGILKNKITYPPPLTDKNMKNRLREKLCDYSLPQIPRKSPSVGSDEGVRPGTEPNSIIIKPPPLVPTPALNGRTGPTTPAEDECDSEAASRHVKIKTQISVLNMLKRLDKIRFRGPKRDEFLDLAESPNASDSECNDDVPVKPRTPSKDAEEQRDPAGSGTLTMSAAIQDYQRCESDRLNEVKGHLEIALLEKHFLQEELRKLREETNVEMMKQELEKEKSKRIDLEQKLNDILRVRLEDSPPPTSKPPVTSVNGTGDKQKETLRSQLWKWLYERFGVYIEDFRFQPEENTVETEEPLSAKRGWRIQWSIVPEVSEPMEPPKEDLTVSEKFQLVLDVAQKAQNLFGKMSDVLEKIKNLFMWVQPEITQKLYVGLWVAFITSCFLPYKLLGFMIGFYAGIKFFIIDFIFKSCPKLRDKYDTPYMVWTNLPTDPQLKERNSATLNRRQIQPVVARGSQATGLPCGIGREDESGRAYNTKRGPFHEVFNLSENERPLSVCENGWRCCLINRDRKMPTDYIRNGVLYVTEKLELSDPQNWWSGGKSRNNKNSSRGANVTALSREMSQDEPPDQAAHSQEVCVTESAEKECCERVTINISGLRFETQLKTLARFPNTLLGDPGKRIRFFDQFRNEYFFDRNRPSFDAILYYYQSGGRLRRPINVPVEIFLDEIQFYEIGEDAIEHFREDEGMFKEEERPMPSNEFQRQLWLLFEYPDSSGPAKIVAIISVMIILISIVIFCVETLPEFREDEHVFNNHLAQNGTSGKNSLFMDPFFMLESLCIIWFLFELLVRFLVCPSKTAFFKDIMNTIDIVAIMPYFVTLGMDLAEVESNAQQTTSLAILRVIRLVRVFRIFKLSRHSKGLQILGQTLRASMRELGLLIFFLIIGIILFSSAVYFAEVDDPESAFTSIPEAFWWAVVSMTTVGYGDMYPITIGGKIVGSMCAIAGVLTIALPVPVIVSNFNYFYHREHGAEEQVEFTHVTCGQPVTPMMAECNKSDSKPSLIKTDNSDDDDVNPSSFLNFSPLEEYAGKFTDV</sequence>
<dbReference type="InterPro" id="IPR001881">
    <property type="entry name" value="EGF-like_Ca-bd_dom"/>
</dbReference>
<keyword evidence="19" id="KW-0406">Ion transport</keyword>
<evidence type="ECO:0000256" key="1">
    <source>
        <dbReference type="ARBA" id="ARBA00002066"/>
    </source>
</evidence>
<organism evidence="41 42">
    <name type="scientific">Triplophysa tibetana</name>
    <dbReference type="NCBI Taxonomy" id="1572043"/>
    <lineage>
        <taxon>Eukaryota</taxon>
        <taxon>Metazoa</taxon>
        <taxon>Chordata</taxon>
        <taxon>Craniata</taxon>
        <taxon>Vertebrata</taxon>
        <taxon>Euteleostomi</taxon>
        <taxon>Actinopterygii</taxon>
        <taxon>Neopterygii</taxon>
        <taxon>Teleostei</taxon>
        <taxon>Ostariophysi</taxon>
        <taxon>Cypriniformes</taxon>
        <taxon>Nemacheilidae</taxon>
        <taxon>Triplophysa</taxon>
    </lineage>
</organism>
<dbReference type="FunFam" id="2.60.40.60:FF:000044">
    <property type="entry name" value="Cadherin, EGF LAG seven-pass G-type receptor 3"/>
    <property type="match status" value="1"/>
</dbReference>
<dbReference type="FunFam" id="2.10.25.10:FF:000286">
    <property type="entry name" value="Cadherin EGF LAG seven-pass G-type receptor 3"/>
    <property type="match status" value="1"/>
</dbReference>
<feature type="domain" description="Cadherin" evidence="40">
    <location>
        <begin position="48"/>
        <end position="155"/>
    </location>
</feature>
<feature type="domain" description="EGF-like" evidence="35">
    <location>
        <begin position="1189"/>
        <end position="1227"/>
    </location>
</feature>
<feature type="region of interest" description="Disordered" evidence="32">
    <location>
        <begin position="2953"/>
        <end position="2974"/>
    </location>
</feature>
<feature type="domain" description="Cadherin" evidence="40">
    <location>
        <begin position="264"/>
        <end position="369"/>
    </location>
</feature>
<feature type="transmembrane region" description="Helical" evidence="33">
    <location>
        <begin position="3434"/>
        <end position="3455"/>
    </location>
</feature>
<dbReference type="SMART" id="SM00303">
    <property type="entry name" value="GPS"/>
    <property type="match status" value="1"/>
</dbReference>
<feature type="domain" description="Cadherin" evidence="40">
    <location>
        <begin position="910"/>
        <end position="1010"/>
    </location>
</feature>
<keyword evidence="20 33" id="KW-0472">Membrane</keyword>
<dbReference type="PROSITE" id="PS50025">
    <property type="entry name" value="LAM_G_DOMAIN"/>
    <property type="match status" value="2"/>
</dbReference>
<dbReference type="Pfam" id="PF00053">
    <property type="entry name" value="EGF_laminin"/>
    <property type="match status" value="1"/>
</dbReference>
<dbReference type="InterPro" id="IPR013320">
    <property type="entry name" value="ConA-like_dom_sf"/>
</dbReference>
<feature type="coiled-coil region" evidence="31">
    <location>
        <begin position="2901"/>
        <end position="2951"/>
    </location>
</feature>
<evidence type="ECO:0000256" key="3">
    <source>
        <dbReference type="ARBA" id="ARBA00010933"/>
    </source>
</evidence>
<dbReference type="GO" id="GO:0004930">
    <property type="term" value="F:G protein-coupled receptor activity"/>
    <property type="evidence" value="ECO:0007669"/>
    <property type="project" value="UniProtKB-KW"/>
</dbReference>
<dbReference type="InterPro" id="IPR046338">
    <property type="entry name" value="GAIN_dom_sf"/>
</dbReference>
<dbReference type="InterPro" id="IPR003972">
    <property type="entry name" value="K_chnl_volt-dep_Kv1"/>
</dbReference>
<feature type="compositionally biased region" description="Low complexity" evidence="32">
    <location>
        <begin position="2608"/>
        <end position="2619"/>
    </location>
</feature>
<feature type="domain" description="Cadherin" evidence="40">
    <location>
        <begin position="786"/>
        <end position="887"/>
    </location>
</feature>
<dbReference type="InterPro" id="IPR015919">
    <property type="entry name" value="Cadherin-like_sf"/>
</dbReference>
<dbReference type="Gene3D" id="1.20.1070.10">
    <property type="entry name" value="Rhodopsin 7-helix transmembrane proteins"/>
    <property type="match status" value="1"/>
</dbReference>
<dbReference type="FunFam" id="2.10.25.10:FF:000113">
    <property type="entry name" value="Cadherin, EGF LAG seven-pass G-type receptor 3"/>
    <property type="match status" value="1"/>
</dbReference>
<feature type="transmembrane region" description="Helical" evidence="33">
    <location>
        <begin position="3485"/>
        <end position="3505"/>
    </location>
</feature>
<dbReference type="InterPro" id="IPR027359">
    <property type="entry name" value="Volt_channel_dom_sf"/>
</dbReference>
<dbReference type="SMART" id="SM00181">
    <property type="entry name" value="EGF"/>
    <property type="match status" value="6"/>
</dbReference>
<dbReference type="InterPro" id="IPR003968">
    <property type="entry name" value="K_chnl_volt-dep_Kv"/>
</dbReference>
<feature type="compositionally biased region" description="Basic and acidic residues" evidence="32">
    <location>
        <begin position="2656"/>
        <end position="2684"/>
    </location>
</feature>
<feature type="domain" description="GAIN-B" evidence="37">
    <location>
        <begin position="2076"/>
        <end position="2247"/>
    </location>
</feature>
<evidence type="ECO:0000256" key="20">
    <source>
        <dbReference type="ARBA" id="ARBA00023136"/>
    </source>
</evidence>
<dbReference type="Gene3D" id="1.25.40.610">
    <property type="match status" value="1"/>
</dbReference>
<dbReference type="InterPro" id="IPR001791">
    <property type="entry name" value="Laminin_G"/>
</dbReference>
<dbReference type="InterPro" id="IPR020894">
    <property type="entry name" value="Cadherin_CS"/>
</dbReference>
<keyword evidence="42" id="KW-1185">Reference proteome</keyword>
<comment type="function">
    <text evidence="1">Receptor that may have an important role in cell/cell signaling during nervous system formation.</text>
</comment>
<evidence type="ECO:0000259" key="37">
    <source>
        <dbReference type="PROSITE" id="PS50221"/>
    </source>
</evidence>
<feature type="domain" description="Cadherin" evidence="40">
    <location>
        <begin position="577"/>
        <end position="679"/>
    </location>
</feature>
<feature type="region of interest" description="Disordered" evidence="32">
    <location>
        <begin position="2839"/>
        <end position="2877"/>
    </location>
</feature>
<dbReference type="InterPro" id="IPR002126">
    <property type="entry name" value="Cadherin-like_dom"/>
</dbReference>
<dbReference type="SUPFAM" id="SSF81324">
    <property type="entry name" value="Voltage-gated potassium channels"/>
    <property type="match status" value="1"/>
</dbReference>
<dbReference type="FunFam" id="2.60.40.60:FF:000010">
    <property type="entry name" value="Cadherin EGF LAG seven-pass G-type receptor 3"/>
    <property type="match status" value="2"/>
</dbReference>
<feature type="region of interest" description="Disordered" evidence="32">
    <location>
        <begin position="3706"/>
        <end position="3729"/>
    </location>
</feature>
<dbReference type="GO" id="GO:0005249">
    <property type="term" value="F:voltage-gated potassium channel activity"/>
    <property type="evidence" value="ECO:0007669"/>
    <property type="project" value="InterPro"/>
</dbReference>
<keyword evidence="22 41" id="KW-0675">Receptor</keyword>
<dbReference type="GO" id="GO:0009653">
    <property type="term" value="P:anatomical structure morphogenesis"/>
    <property type="evidence" value="ECO:0007669"/>
    <property type="project" value="UniProtKB-ARBA"/>
</dbReference>
<dbReference type="FunFam" id="2.60.40.60:FF:000029">
    <property type="entry name" value="Cadherin EGF LAG seven-pass G-type receptor 3"/>
    <property type="match status" value="1"/>
</dbReference>
<feature type="domain" description="Laminin G" evidence="34">
    <location>
        <begin position="1228"/>
        <end position="1432"/>
    </location>
</feature>
<feature type="disulfide bond" evidence="30">
    <location>
        <begin position="1789"/>
        <end position="1801"/>
    </location>
</feature>
<evidence type="ECO:0000256" key="32">
    <source>
        <dbReference type="SAM" id="MobiDB-lite"/>
    </source>
</evidence>
<evidence type="ECO:0000256" key="28">
    <source>
        <dbReference type="PROSITE-ProRule" id="PRU00043"/>
    </source>
</evidence>
<feature type="compositionally biased region" description="Basic and acidic residues" evidence="32">
    <location>
        <begin position="2861"/>
        <end position="2870"/>
    </location>
</feature>
<feature type="domain" description="Cadherin" evidence="40">
    <location>
        <begin position="475"/>
        <end position="576"/>
    </location>
</feature>
<dbReference type="Pfam" id="PF00520">
    <property type="entry name" value="Ion_trans"/>
    <property type="match status" value="1"/>
</dbReference>
<dbReference type="PRINTS" id="PR01496">
    <property type="entry name" value="SHAKERCHANEL"/>
</dbReference>
<keyword evidence="5" id="KW-0217">Developmental protein</keyword>
<feature type="domain" description="G-protein coupled receptors family 2 profile 1" evidence="38">
    <location>
        <begin position="1821"/>
        <end position="1894"/>
    </location>
</feature>
<dbReference type="PROSITE" id="PS50026">
    <property type="entry name" value="EGF_3"/>
    <property type="match status" value="5"/>
</dbReference>
<dbReference type="SMART" id="SM00179">
    <property type="entry name" value="EGF_CA"/>
    <property type="match status" value="5"/>
</dbReference>
<evidence type="ECO:0000259" key="38">
    <source>
        <dbReference type="PROSITE" id="PS50227"/>
    </source>
</evidence>
<feature type="transmembrane region" description="Helical" evidence="33">
    <location>
        <begin position="3107"/>
        <end position="3123"/>
    </location>
</feature>
<dbReference type="Gene3D" id="2.60.40.60">
    <property type="entry name" value="Cadherins"/>
    <property type="match status" value="9"/>
</dbReference>
<dbReference type="Pfam" id="PF00028">
    <property type="entry name" value="Cadherin"/>
    <property type="match status" value="8"/>
</dbReference>
<evidence type="ECO:0000256" key="8">
    <source>
        <dbReference type="ARBA" id="ARBA00022538"/>
    </source>
</evidence>
<dbReference type="FunFam" id="3.30.710.10:FF:000146">
    <property type="entry name" value="Potassium voltage-gated channel subfamily A member 3"/>
    <property type="match status" value="1"/>
</dbReference>
<dbReference type="PROSITE" id="PS50227">
    <property type="entry name" value="G_PROTEIN_RECEP_F2_3"/>
    <property type="match status" value="1"/>
</dbReference>
<feature type="disulfide bond" evidence="29">
    <location>
        <begin position="1175"/>
        <end position="1184"/>
    </location>
</feature>
<evidence type="ECO:0000313" key="41">
    <source>
        <dbReference type="EMBL" id="KAA0724401.1"/>
    </source>
</evidence>
<evidence type="ECO:0000256" key="19">
    <source>
        <dbReference type="ARBA" id="ARBA00023065"/>
    </source>
</evidence>
<dbReference type="SMART" id="SM00112">
    <property type="entry name" value="CA"/>
    <property type="match status" value="9"/>
</dbReference>